<evidence type="ECO:0000259" key="5">
    <source>
        <dbReference type="PROSITE" id="PS50893"/>
    </source>
</evidence>
<dbReference type="InterPro" id="IPR027417">
    <property type="entry name" value="P-loop_NTPase"/>
</dbReference>
<dbReference type="SMART" id="SM00382">
    <property type="entry name" value="AAA"/>
    <property type="match status" value="1"/>
</dbReference>
<dbReference type="Proteomes" id="UP000318927">
    <property type="component" value="Chromosome"/>
</dbReference>
<dbReference type="Pfam" id="PF00005">
    <property type="entry name" value="ABC_tran"/>
    <property type="match status" value="1"/>
</dbReference>
<name>A0A5B8K0K1_9MOLU</name>
<dbReference type="GO" id="GO:0005524">
    <property type="term" value="F:ATP binding"/>
    <property type="evidence" value="ECO:0007669"/>
    <property type="project" value="UniProtKB-KW"/>
</dbReference>
<proteinExistence type="predicted"/>
<keyword evidence="7" id="KW-1185">Reference proteome</keyword>
<evidence type="ECO:0000256" key="4">
    <source>
        <dbReference type="SAM" id="Phobius"/>
    </source>
</evidence>
<evidence type="ECO:0000256" key="2">
    <source>
        <dbReference type="ARBA" id="ARBA00022741"/>
    </source>
</evidence>
<evidence type="ECO:0000313" key="6">
    <source>
        <dbReference type="EMBL" id="QDY87208.1"/>
    </source>
</evidence>
<feature type="transmembrane region" description="Helical" evidence="4">
    <location>
        <begin position="249"/>
        <end position="267"/>
    </location>
</feature>
<dbReference type="PROSITE" id="PS50893">
    <property type="entry name" value="ABC_TRANSPORTER_2"/>
    <property type="match status" value="1"/>
</dbReference>
<feature type="transmembrane region" description="Helical" evidence="4">
    <location>
        <begin position="673"/>
        <end position="697"/>
    </location>
</feature>
<dbReference type="Gene3D" id="3.40.50.300">
    <property type="entry name" value="P-loop containing nucleotide triphosphate hydrolases"/>
    <property type="match status" value="1"/>
</dbReference>
<evidence type="ECO:0000313" key="7">
    <source>
        <dbReference type="Proteomes" id="UP000318927"/>
    </source>
</evidence>
<dbReference type="PANTHER" id="PTHR42781:SF9">
    <property type="entry name" value="AMINO ACID ABC TRANSPORTER, ATP-BINDING PROTEIN-RELATED"/>
    <property type="match status" value="1"/>
</dbReference>
<dbReference type="InterPro" id="IPR050093">
    <property type="entry name" value="ABC_SmlMolc_Importer"/>
</dbReference>
<dbReference type="RefSeq" id="WP_146368754.1">
    <property type="nucleotide sequence ID" value="NZ_CP042295.1"/>
</dbReference>
<evidence type="ECO:0000256" key="1">
    <source>
        <dbReference type="ARBA" id="ARBA00022448"/>
    </source>
</evidence>
<keyword evidence="4" id="KW-1133">Transmembrane helix</keyword>
<reference evidence="6 7" key="1">
    <citation type="journal article" date="2019" name="Microbiol. Resour. Announc.">
        <title>Complete Genome Sequences of Three Mycoplasma anserisalpingitis (Mycoplasma sp. 1220) Strains.</title>
        <authorList>
            <person name="Grozner D."/>
            <person name="Forro B."/>
            <person name="Kovacs A.B."/>
            <person name="Marton S."/>
            <person name="Banyai K."/>
            <person name="Kreizinger Z."/>
            <person name="Sulyok K.M."/>
            <person name="Gyuranecz M."/>
        </authorList>
    </citation>
    <scope>NUCLEOTIDE SEQUENCE [LARGE SCALE GENOMIC DNA]</scope>
    <source>
        <strain evidence="6 7">ATCC:BAA-2147</strain>
    </source>
</reference>
<gene>
    <name evidence="6" type="ORF">FRW55_03550</name>
</gene>
<organism evidence="6 7">
    <name type="scientific">Mycoplasma anserisalpingitidis</name>
    <dbReference type="NCBI Taxonomy" id="519450"/>
    <lineage>
        <taxon>Bacteria</taxon>
        <taxon>Bacillati</taxon>
        <taxon>Mycoplasmatota</taxon>
        <taxon>Mollicutes</taxon>
        <taxon>Mycoplasmataceae</taxon>
        <taxon>Mycoplasma</taxon>
    </lineage>
</organism>
<accession>A0A5B8K0K1</accession>
<dbReference type="PANTHER" id="PTHR42781">
    <property type="entry name" value="SPERMIDINE/PUTRESCINE IMPORT ATP-BINDING PROTEIN POTA"/>
    <property type="match status" value="1"/>
</dbReference>
<dbReference type="EMBL" id="CP042295">
    <property type="protein sequence ID" value="QDY87208.1"/>
    <property type="molecule type" value="Genomic_DNA"/>
</dbReference>
<dbReference type="InterPro" id="IPR017871">
    <property type="entry name" value="ABC_transporter-like_CS"/>
</dbReference>
<dbReference type="InterPro" id="IPR003593">
    <property type="entry name" value="AAA+_ATPase"/>
</dbReference>
<dbReference type="InterPro" id="IPR003439">
    <property type="entry name" value="ABC_transporter-like_ATP-bd"/>
</dbReference>
<dbReference type="GO" id="GO:0016887">
    <property type="term" value="F:ATP hydrolysis activity"/>
    <property type="evidence" value="ECO:0007669"/>
    <property type="project" value="InterPro"/>
</dbReference>
<dbReference type="KEGG" id="mans:FRW55_03550"/>
<dbReference type="AlphaFoldDB" id="A0A5B8K0K1"/>
<keyword evidence="3 6" id="KW-0067">ATP-binding</keyword>
<keyword evidence="2" id="KW-0547">Nucleotide-binding</keyword>
<keyword evidence="4" id="KW-0812">Transmembrane</keyword>
<dbReference type="SUPFAM" id="SSF52540">
    <property type="entry name" value="P-loop containing nucleoside triphosphate hydrolases"/>
    <property type="match status" value="1"/>
</dbReference>
<sequence length="711" mass="82079">MIELKNISKKFNDQVIFENLNLRFPKNRMIFITGRSGSGKTTLLNLILGIENSDSGEIYIGDEKIKLKEYLKKNKIDCVFQSYNLVENISAMDNILIANQIIDRDIAKTEIVELAKKLDISEEILNKEVSKLSGGQKQRIAILRSITRDSEIILCDEPTGNLDQNNSDEVFKILASLKSNKTIIIITHDVKSAKCYGDYIYDLEKNVLVNNEVNEIQNTLITNKIEVKIKNSKLKPTLKLVWSDYKKKFVLFILLILSFVFSTLLISTSNNLIHINENMVQSNVNKANLDQFNLVKKNKAVFTKEEIENITNNFNINRVVEEYKFNEQYYLVSYNDKKTVINNLEIEGYDNIESKRNEVQTYSNKEIKFLKENEIILSGNILDKFKIKPEEIIGSKINIYNYEFSVVDINYLRTTDNKFILSFINPNTKLKLVEDNFFDNESYILNYNVDNKKTQATFTNLINDNDLKIIDGRKVNSSSEILISSSIYNSNIKLNFEYLLQTENKNTYVKVVGVFDSEQKAIAGSDEFIKNINKAQPNFLKIYSDDSEINKKIQNINYLYEIFKPSTQFLEKILQNSLGLHTTLKYVSLSISLISFLILIITGKMLNDSKTKEIGIFKVLGAKTFVCMLYHITSLIVILLIAGIISFSLYYPIHLWVSSYIQLMEFQVNIDWVYNFKVVSITWISLTILSILIYTIISFKKINEKTSNLLK</sequence>
<keyword evidence="1" id="KW-0813">Transport</keyword>
<keyword evidence="4" id="KW-0472">Membrane</keyword>
<protein>
    <submittedName>
        <fullName evidence="6">ATP-binding cassette domain-containing protein</fullName>
    </submittedName>
</protein>
<dbReference type="OrthoDB" id="400626at2"/>
<evidence type="ECO:0000256" key="3">
    <source>
        <dbReference type="ARBA" id="ARBA00022840"/>
    </source>
</evidence>
<feature type="transmembrane region" description="Helical" evidence="4">
    <location>
        <begin position="627"/>
        <end position="653"/>
    </location>
</feature>
<feature type="domain" description="ABC transporter" evidence="5">
    <location>
        <begin position="2"/>
        <end position="230"/>
    </location>
</feature>
<feature type="transmembrane region" description="Helical" evidence="4">
    <location>
        <begin position="586"/>
        <end position="606"/>
    </location>
</feature>
<dbReference type="PROSITE" id="PS00211">
    <property type="entry name" value="ABC_TRANSPORTER_1"/>
    <property type="match status" value="1"/>
</dbReference>